<accession>A0A135TZB4</accession>
<proteinExistence type="predicted"/>
<dbReference type="AlphaFoldDB" id="A0A135TZB4"/>
<reference evidence="1 2" key="1">
    <citation type="submission" date="2014-02" db="EMBL/GenBank/DDBJ databases">
        <title>The genome sequence of Colletotrichum salicis CBS 607.94.</title>
        <authorList>
            <person name="Baroncelli R."/>
            <person name="Thon M.R."/>
        </authorList>
    </citation>
    <scope>NUCLEOTIDE SEQUENCE [LARGE SCALE GENOMIC DNA]</scope>
    <source>
        <strain evidence="1 2">CBS 607.94</strain>
    </source>
</reference>
<protein>
    <submittedName>
        <fullName evidence="1">Uncharacterized protein</fullName>
    </submittedName>
</protein>
<keyword evidence="2" id="KW-1185">Reference proteome</keyword>
<evidence type="ECO:0000313" key="2">
    <source>
        <dbReference type="Proteomes" id="UP000070121"/>
    </source>
</evidence>
<dbReference type="EMBL" id="JFFI01001835">
    <property type="protein sequence ID" value="KXH53487.1"/>
    <property type="molecule type" value="Genomic_DNA"/>
</dbReference>
<name>A0A135TZB4_9PEZI</name>
<organism evidence="1 2">
    <name type="scientific">Colletotrichum salicis</name>
    <dbReference type="NCBI Taxonomy" id="1209931"/>
    <lineage>
        <taxon>Eukaryota</taxon>
        <taxon>Fungi</taxon>
        <taxon>Dikarya</taxon>
        <taxon>Ascomycota</taxon>
        <taxon>Pezizomycotina</taxon>
        <taxon>Sordariomycetes</taxon>
        <taxon>Hypocreomycetidae</taxon>
        <taxon>Glomerellales</taxon>
        <taxon>Glomerellaceae</taxon>
        <taxon>Colletotrichum</taxon>
        <taxon>Colletotrichum acutatum species complex</taxon>
    </lineage>
</organism>
<gene>
    <name evidence="1" type="ORF">CSAL01_05353</name>
</gene>
<dbReference type="Proteomes" id="UP000070121">
    <property type="component" value="Unassembled WGS sequence"/>
</dbReference>
<evidence type="ECO:0000313" key="1">
    <source>
        <dbReference type="EMBL" id="KXH53487.1"/>
    </source>
</evidence>
<sequence length="191" mass="20540">MDVEEAGYVTRDSFNKVKYVFSATSDITESLAQSRNGRMGQESVGPTGRVSFSSCMVHYPDGMTASTIVLTGCVLQYRPNIRKDSRYGLDYVTVGMPVEYGSALIKGARETAGMNAEFKGSGCEGYYWSDMDIRGLTATDVQIVVVNSNGSGSTVQMSIMEAMEIMESSVTCDLICNVSASATTKSVAEIC</sequence>
<comment type="caution">
    <text evidence="1">The sequence shown here is derived from an EMBL/GenBank/DDBJ whole genome shotgun (WGS) entry which is preliminary data.</text>
</comment>